<evidence type="ECO:0000313" key="1">
    <source>
        <dbReference type="EMBL" id="MBM9624178.1"/>
    </source>
</evidence>
<protein>
    <submittedName>
        <fullName evidence="1">Uncharacterized protein</fullName>
    </submittedName>
</protein>
<dbReference type="Proteomes" id="UP000664109">
    <property type="component" value="Unassembled WGS sequence"/>
</dbReference>
<proteinExistence type="predicted"/>
<dbReference type="EMBL" id="JAFEJA010000002">
    <property type="protein sequence ID" value="MBM9624178.1"/>
    <property type="molecule type" value="Genomic_DNA"/>
</dbReference>
<gene>
    <name evidence="1" type="ORF">JE024_37035</name>
</gene>
<sequence>MGGKFLPWFEDPLVFLPDPEQMEWQSRSMDMFADDPLCVFFPEAQSGSSVLSHFPGSTWNRPS</sequence>
<organism evidence="1 2">
    <name type="scientific">Streptomyces zhihengii</name>
    <dbReference type="NCBI Taxonomy" id="1818004"/>
    <lineage>
        <taxon>Bacteria</taxon>
        <taxon>Bacillati</taxon>
        <taxon>Actinomycetota</taxon>
        <taxon>Actinomycetes</taxon>
        <taxon>Kitasatosporales</taxon>
        <taxon>Streptomycetaceae</taxon>
        <taxon>Streptomyces</taxon>
    </lineage>
</organism>
<reference evidence="1 2" key="1">
    <citation type="journal article" date="2016" name="Arch. Microbiol.">
        <title>Streptomyces zhihengii sp. nov., isolated from rhizospheric soil of Psammosilene tunicoides.</title>
        <authorList>
            <person name="Huang M.J."/>
            <person name="Fei J.J."/>
            <person name="Salam N."/>
            <person name="Kim C.J."/>
            <person name="Hozzein W.N."/>
            <person name="Xiao M."/>
            <person name="Huang H.Q."/>
            <person name="Li W.J."/>
        </authorList>
    </citation>
    <scope>NUCLEOTIDE SEQUENCE [LARGE SCALE GENOMIC DNA]</scope>
    <source>
        <strain evidence="1 2">YIM T102</strain>
    </source>
</reference>
<keyword evidence="2" id="KW-1185">Reference proteome</keyword>
<evidence type="ECO:0000313" key="2">
    <source>
        <dbReference type="Proteomes" id="UP000664109"/>
    </source>
</evidence>
<comment type="caution">
    <text evidence="1">The sequence shown here is derived from an EMBL/GenBank/DDBJ whole genome shotgun (WGS) entry which is preliminary data.</text>
</comment>
<name>A0ABS2V3L4_9ACTN</name>
<dbReference type="RefSeq" id="WP_205378212.1">
    <property type="nucleotide sequence ID" value="NZ_JAFEJA010000002.1"/>
</dbReference>
<accession>A0ABS2V3L4</accession>